<keyword evidence="4" id="KW-0677">Repeat</keyword>
<evidence type="ECO:0000256" key="4">
    <source>
        <dbReference type="ARBA" id="ARBA00022737"/>
    </source>
</evidence>
<comment type="similarity">
    <text evidence="8">Belongs to the pacC/RIM101 family.</text>
</comment>
<dbReference type="SMART" id="SM00355">
    <property type="entry name" value="ZnF_C2H2"/>
    <property type="match status" value="1"/>
</dbReference>
<gene>
    <name evidence="12" type="ORF">E3P99_01994</name>
</gene>
<feature type="compositionally biased region" description="Polar residues" evidence="10">
    <location>
        <begin position="146"/>
        <end position="166"/>
    </location>
</feature>
<feature type="compositionally biased region" description="Basic and acidic residues" evidence="10">
    <location>
        <begin position="541"/>
        <end position="559"/>
    </location>
</feature>
<evidence type="ECO:0000259" key="11">
    <source>
        <dbReference type="PROSITE" id="PS50157"/>
    </source>
</evidence>
<feature type="compositionally biased region" description="Low complexity" evidence="10">
    <location>
        <begin position="336"/>
        <end position="351"/>
    </location>
</feature>
<organism evidence="12 13">
    <name type="scientific">Wallemia hederae</name>
    <dbReference type="NCBI Taxonomy" id="1540922"/>
    <lineage>
        <taxon>Eukaryota</taxon>
        <taxon>Fungi</taxon>
        <taxon>Dikarya</taxon>
        <taxon>Basidiomycota</taxon>
        <taxon>Wallemiomycotina</taxon>
        <taxon>Wallemiomycetes</taxon>
        <taxon>Wallemiales</taxon>
        <taxon>Wallemiaceae</taxon>
        <taxon>Wallemia</taxon>
    </lineage>
</organism>
<dbReference type="PROSITE" id="PS50157">
    <property type="entry name" value="ZINC_FINGER_C2H2_2"/>
    <property type="match status" value="1"/>
</dbReference>
<keyword evidence="6" id="KW-0862">Zinc</keyword>
<keyword evidence="13" id="KW-1185">Reference proteome</keyword>
<dbReference type="PANTHER" id="PTHR47257">
    <property type="entry name" value="PH-RESPONSE TRANSCRIPTION FACTOR PACC/RIM101"/>
    <property type="match status" value="1"/>
</dbReference>
<evidence type="ECO:0000256" key="3">
    <source>
        <dbReference type="ARBA" id="ARBA00022723"/>
    </source>
</evidence>
<evidence type="ECO:0000256" key="1">
    <source>
        <dbReference type="ARBA" id="ARBA00004123"/>
    </source>
</evidence>
<protein>
    <recommendedName>
        <fullName evidence="11">C2H2-type domain-containing protein</fullName>
    </recommendedName>
</protein>
<evidence type="ECO:0000256" key="5">
    <source>
        <dbReference type="ARBA" id="ARBA00022771"/>
    </source>
</evidence>
<evidence type="ECO:0000256" key="9">
    <source>
        <dbReference type="PROSITE-ProRule" id="PRU00042"/>
    </source>
</evidence>
<keyword evidence="3" id="KW-0479">Metal-binding</keyword>
<feature type="compositionally biased region" description="Low complexity" evidence="10">
    <location>
        <begin position="488"/>
        <end position="498"/>
    </location>
</feature>
<feature type="region of interest" description="Disordered" evidence="10">
    <location>
        <begin position="141"/>
        <end position="170"/>
    </location>
</feature>
<comment type="subcellular location">
    <subcellularLocation>
        <location evidence="1">Nucleus</location>
    </subcellularLocation>
</comment>
<evidence type="ECO:0000256" key="7">
    <source>
        <dbReference type="ARBA" id="ARBA00023242"/>
    </source>
</evidence>
<evidence type="ECO:0000256" key="10">
    <source>
        <dbReference type="SAM" id="MobiDB-lite"/>
    </source>
</evidence>
<feature type="compositionally biased region" description="Basic residues" evidence="10">
    <location>
        <begin position="1"/>
        <end position="14"/>
    </location>
</feature>
<evidence type="ECO:0000256" key="8">
    <source>
        <dbReference type="ARBA" id="ARBA00038089"/>
    </source>
</evidence>
<proteinExistence type="inferred from homology"/>
<evidence type="ECO:0000313" key="12">
    <source>
        <dbReference type="EMBL" id="TIA89548.1"/>
    </source>
</evidence>
<dbReference type="InterPro" id="IPR036236">
    <property type="entry name" value="Znf_C2H2_sf"/>
</dbReference>
<feature type="compositionally biased region" description="Polar residues" evidence="10">
    <location>
        <begin position="62"/>
        <end position="71"/>
    </location>
</feature>
<feature type="compositionally biased region" description="Polar residues" evidence="10">
    <location>
        <begin position="38"/>
        <end position="52"/>
    </location>
</feature>
<dbReference type="PANTHER" id="PTHR47257:SF1">
    <property type="entry name" value="PH-RESPONSE TRANSCRIPTION FACTOR PACC_RIM101"/>
    <property type="match status" value="1"/>
</dbReference>
<evidence type="ECO:0000256" key="6">
    <source>
        <dbReference type="ARBA" id="ARBA00022833"/>
    </source>
</evidence>
<dbReference type="SUPFAM" id="SSF57667">
    <property type="entry name" value="beta-beta-alpha zinc fingers"/>
    <property type="match status" value="1"/>
</dbReference>
<accession>A0A4T0FML9</accession>
<dbReference type="FunFam" id="3.30.160.60:FF:000100">
    <property type="entry name" value="Zinc finger 45-like"/>
    <property type="match status" value="1"/>
</dbReference>
<evidence type="ECO:0000313" key="13">
    <source>
        <dbReference type="Proteomes" id="UP000310189"/>
    </source>
</evidence>
<dbReference type="Proteomes" id="UP000310189">
    <property type="component" value="Unassembled WGS sequence"/>
</dbReference>
<feature type="compositionally biased region" description="Polar residues" evidence="10">
    <location>
        <begin position="506"/>
        <end position="520"/>
    </location>
</feature>
<dbReference type="EMBL" id="SPNW01000026">
    <property type="protein sequence ID" value="TIA89548.1"/>
    <property type="molecule type" value="Genomic_DNA"/>
</dbReference>
<feature type="region of interest" description="Disordered" evidence="10">
    <location>
        <begin position="336"/>
        <end position="355"/>
    </location>
</feature>
<feature type="compositionally biased region" description="Basic and acidic residues" evidence="10">
    <location>
        <begin position="25"/>
        <end position="37"/>
    </location>
</feature>
<feature type="domain" description="C2H2-type" evidence="11">
    <location>
        <begin position="14"/>
        <end position="41"/>
    </location>
</feature>
<keyword evidence="5 9" id="KW-0863">Zinc-finger</keyword>
<dbReference type="GO" id="GO:0005634">
    <property type="term" value="C:nucleus"/>
    <property type="evidence" value="ECO:0007669"/>
    <property type="project" value="UniProtKB-SubCell"/>
</dbReference>
<comment type="caution">
    <text evidence="12">The sequence shown here is derived from an EMBL/GenBank/DDBJ whole genome shotgun (WGS) entry which is preliminary data.</text>
</comment>
<dbReference type="AlphaFoldDB" id="A0A4T0FML9"/>
<keyword evidence="7" id="KW-0539">Nucleus</keyword>
<keyword evidence="2" id="KW-0678">Repressor</keyword>
<dbReference type="Gene3D" id="3.30.160.60">
    <property type="entry name" value="Classic Zinc Finger"/>
    <property type="match status" value="1"/>
</dbReference>
<evidence type="ECO:0000256" key="2">
    <source>
        <dbReference type="ARBA" id="ARBA00022491"/>
    </source>
</evidence>
<feature type="region of interest" description="Disordered" evidence="10">
    <location>
        <begin position="374"/>
        <end position="520"/>
    </location>
</feature>
<feature type="compositionally biased region" description="Low complexity" evidence="10">
    <location>
        <begin position="383"/>
        <end position="392"/>
    </location>
</feature>
<dbReference type="InterPro" id="IPR050806">
    <property type="entry name" value="pacC/RIM101"/>
</dbReference>
<feature type="region of interest" description="Disordered" evidence="10">
    <location>
        <begin position="532"/>
        <end position="559"/>
    </location>
</feature>
<name>A0A4T0FML9_9BASI</name>
<dbReference type="GO" id="GO:0008270">
    <property type="term" value="F:zinc ion binding"/>
    <property type="evidence" value="ECO:0007669"/>
    <property type="project" value="UniProtKB-KW"/>
</dbReference>
<feature type="region of interest" description="Disordered" evidence="10">
    <location>
        <begin position="1"/>
        <end position="78"/>
    </location>
</feature>
<reference evidence="12 13" key="1">
    <citation type="submission" date="2019-03" db="EMBL/GenBank/DDBJ databases">
        <title>Sequencing 23 genomes of Wallemia ichthyophaga.</title>
        <authorList>
            <person name="Gostincar C."/>
        </authorList>
    </citation>
    <scope>NUCLEOTIDE SEQUENCE [LARGE SCALE GENOMIC DNA]</scope>
    <source>
        <strain evidence="12 13">EXF-5753</strain>
    </source>
</reference>
<dbReference type="OrthoDB" id="6155966at2759"/>
<sequence>MTSHIRVHVPLKPHKCTECSKQFKRPQDLKKHEKTHINDSTSPPSHKSSLDAQPSRPKEQRSQGMHSSTKESFYPKLPRKSSDAQYLYEYFHRNSDKPQGTLPIKPKEEHPPQHTPSYATPQHPMNAYPYYNMMYYQQVPPHLPTQMPTRQSPSPTSDLSGNSPHTPQLAYPKIPTGAYSMYPNPAHPPNPALPPNALNMYNSVPPKFQDMKTGQKRGIDFLSMEELVDDLMRKKNQQPRQNGGGGGGGGGIFDDKVCDRLNDMYEYAHIPAPPAVPPSAPPVAAAPPTITNLDYHVNTTEQLSDVNSLLMQLGKEAAQSASPSSSEDLFDPATLASLGLSPSESSSDTLSGVSSPPTATWFPAIDSSLYPQLEKKHKSNDHASAGASAGASTLSPPQISPGYNGVEKRVKVPQLTKAPTSSIYGLLDEPMDMDSADGADKEKKQDGDDEMDLTLPPIVRAPPSPPSISTGLSPNQIAGALSPAGTQSSARSRNSSLSGRDERRSNVSISSDRSDTPTNATGLDALAIAATAGNNSESESEQDHDHDHDMHSSRQDFISRKERGIRAVHVIKALLYTINRDFKERHAVADSDDAS</sequence>
<feature type="region of interest" description="Disordered" evidence="10">
    <location>
        <begin position="94"/>
        <end position="120"/>
    </location>
</feature>
<dbReference type="InterPro" id="IPR013087">
    <property type="entry name" value="Znf_C2H2_type"/>
</dbReference>
<dbReference type="PROSITE" id="PS00028">
    <property type="entry name" value="ZINC_FINGER_C2H2_1"/>
    <property type="match status" value="1"/>
</dbReference>